<dbReference type="OrthoDB" id="4411718at2"/>
<evidence type="ECO:0000313" key="2">
    <source>
        <dbReference type="Proteomes" id="UP000004208"/>
    </source>
</evidence>
<accession>D7W9H6</accession>
<dbReference type="RefSeq" id="WP_005288070.1">
    <property type="nucleotide sequence ID" value="NZ_CM000961.1"/>
</dbReference>
<dbReference type="AlphaFoldDB" id="D7W9H6"/>
<dbReference type="Proteomes" id="UP000004208">
    <property type="component" value="Unassembled WGS sequence"/>
</dbReference>
<dbReference type="EMBL" id="ACLJ02000001">
    <property type="protein sequence ID" value="EFK55456.1"/>
    <property type="molecule type" value="Genomic_DNA"/>
</dbReference>
<protein>
    <submittedName>
        <fullName evidence="1">Uncharacterized protein</fullName>
    </submittedName>
</protein>
<reference evidence="1" key="1">
    <citation type="submission" date="2010-06" db="EMBL/GenBank/DDBJ databases">
        <authorList>
            <person name="Muzny D."/>
            <person name="Qin X."/>
            <person name="Buhay C."/>
            <person name="Dugan-Rocha S."/>
            <person name="Ding Y."/>
            <person name="Chen G."/>
            <person name="Hawes A."/>
            <person name="Holder M."/>
            <person name="Jhangiani S."/>
            <person name="Johnson A."/>
            <person name="Khan Z."/>
            <person name="Li Z."/>
            <person name="Liu W."/>
            <person name="Liu X."/>
            <person name="Perez L."/>
            <person name="Shen H."/>
            <person name="Wang Q."/>
            <person name="Watt J."/>
            <person name="Xi L."/>
            <person name="Xin Y."/>
            <person name="Zhou J."/>
            <person name="Deng J."/>
            <person name="Jiang H."/>
            <person name="Liu Y."/>
            <person name="Qu J."/>
            <person name="Song X.-Z."/>
            <person name="Zhang L."/>
            <person name="Villasana D."/>
            <person name="Johnson A."/>
            <person name="Liu J."/>
            <person name="Liyanage D."/>
            <person name="Lorensuhewa L."/>
            <person name="Robinson T."/>
            <person name="Song A."/>
            <person name="Song B.-B."/>
            <person name="Dinh H."/>
            <person name="Thornton R."/>
            <person name="Coyle M."/>
            <person name="Francisco L."/>
            <person name="Jackson L."/>
            <person name="Javaid M."/>
            <person name="Korchina V."/>
            <person name="Kovar C."/>
            <person name="Mata R."/>
            <person name="Mathew T."/>
            <person name="Ngo R."/>
            <person name="Nguyen L."/>
            <person name="Nguyen N."/>
            <person name="Okwuonu G."/>
            <person name="Ongeri F."/>
            <person name="Pham C."/>
            <person name="Simmons D."/>
            <person name="Wilczek-Boney K."/>
            <person name="Hale W."/>
            <person name="Jakkamsetti A."/>
            <person name="Pham P."/>
            <person name="Ruth R."/>
            <person name="San Lucas F."/>
            <person name="Warren J."/>
            <person name="Zhang J."/>
            <person name="Zhao Z."/>
            <person name="Zhou C."/>
            <person name="Zhu D."/>
            <person name="Lee S."/>
            <person name="Bess C."/>
            <person name="Blankenburg K."/>
            <person name="Forbes L."/>
            <person name="Fu Q."/>
            <person name="Gubbala S."/>
            <person name="Hirani K."/>
            <person name="Jayaseelan J.C."/>
            <person name="Lara F."/>
            <person name="Munidasa M."/>
            <person name="Palculict T."/>
            <person name="Patil S."/>
            <person name="Pu L.-L."/>
            <person name="Saada N."/>
            <person name="Tang L."/>
            <person name="Weissenberger G."/>
            <person name="Zhu Y."/>
            <person name="Hemphill L."/>
            <person name="Shang Y."/>
            <person name="Youmans B."/>
            <person name="Ayvaz T."/>
            <person name="Ross M."/>
            <person name="Santibanez J."/>
            <person name="Aqrawi P."/>
            <person name="Gross S."/>
            <person name="Joshi V."/>
            <person name="Fowler G."/>
            <person name="Nazareth L."/>
            <person name="Reid J."/>
            <person name="Worley K."/>
            <person name="Petrosino J."/>
            <person name="Highlander S."/>
            <person name="Gibbs R."/>
        </authorList>
    </citation>
    <scope>NUCLEOTIDE SEQUENCE [LARGE SCALE GENOMIC DNA]</scope>
    <source>
        <strain evidence="1">ATCC 33030</strain>
    </source>
</reference>
<gene>
    <name evidence="1" type="ORF">HMPREF0291_10714</name>
</gene>
<comment type="caution">
    <text evidence="1">The sequence shown here is derived from an EMBL/GenBank/DDBJ whole genome shotgun (WGS) entry which is preliminary data.</text>
</comment>
<evidence type="ECO:0000313" key="1">
    <source>
        <dbReference type="EMBL" id="EFK55456.1"/>
    </source>
</evidence>
<proteinExistence type="predicted"/>
<keyword evidence="2" id="KW-1185">Reference proteome</keyword>
<dbReference type="HOGENOM" id="CLU_2632128_0_0_11"/>
<organism evidence="1 2">
    <name type="scientific">Corynebacterium genitalium ATCC 33030</name>
    <dbReference type="NCBI Taxonomy" id="585529"/>
    <lineage>
        <taxon>Bacteria</taxon>
        <taxon>Bacillati</taxon>
        <taxon>Actinomycetota</taxon>
        <taxon>Actinomycetes</taxon>
        <taxon>Mycobacteriales</taxon>
        <taxon>Corynebacteriaceae</taxon>
        <taxon>Corynebacterium</taxon>
    </lineage>
</organism>
<dbReference type="NCBIfam" id="NF046112">
    <property type="entry name" value="MSMEG_6209_Nter"/>
    <property type="match status" value="1"/>
</dbReference>
<dbReference type="Gene3D" id="1.10.8.1060">
    <property type="entry name" value="Corynebacterium glutamicum thioredoxin-dependent arsenate reductase, N-terminal domain"/>
    <property type="match status" value="1"/>
</dbReference>
<name>D7W9H6_9CORY</name>
<sequence>MIAIKNISQDLHARFGGAVDADVIDAVFAMALAEHMDRATVTKWIPVRAERAAIAELTKIADGTLDAAMYADAALAA</sequence>